<dbReference type="EMBL" id="EU408779">
    <property type="protein sequence ID" value="ACB54906.1"/>
    <property type="molecule type" value="Genomic_DNA"/>
</dbReference>
<protein>
    <submittedName>
        <fullName evidence="1">Uncharacterized protein</fullName>
    </submittedName>
</protein>
<dbReference type="KEGG" id="vg:7018725"/>
<evidence type="ECO:0000313" key="2">
    <source>
        <dbReference type="Proteomes" id="UP000002379"/>
    </source>
</evidence>
<reference evidence="1 2" key="1">
    <citation type="journal article" date="2008" name="Appl. Environ. Microbiol.">
        <title>Molecular characterization of a variant of Bacillus anthracis-specific phage AP50 with improved bacteriolytic activity.</title>
        <authorList>
            <person name="Sozhamannan S."/>
            <person name="McKinstry M."/>
            <person name="Lentz S.M."/>
            <person name="Jalasvuori M."/>
            <person name="McAfee F."/>
            <person name="Smith A."/>
            <person name="Dabbs J."/>
            <person name="Ackermann H.W."/>
            <person name="Bamford J.K."/>
            <person name="Mateczun A."/>
            <person name="Read T.D."/>
        </authorList>
    </citation>
    <scope>NUCLEOTIDE SEQUENCE</scope>
</reference>
<dbReference type="Proteomes" id="UP000002379">
    <property type="component" value="Segment"/>
</dbReference>
<dbReference type="GeneID" id="7018725"/>
<evidence type="ECO:0000313" key="1">
    <source>
        <dbReference type="EMBL" id="ACB54906.1"/>
    </source>
</evidence>
<organism evidence="1 2">
    <name type="scientific">Bacillus phage AP50</name>
    <dbReference type="NCBI Taxonomy" id="2880538"/>
    <lineage>
        <taxon>Viruses</taxon>
        <taxon>Varidnaviria</taxon>
        <taxon>Bamfordvirae</taxon>
        <taxon>Preplasmiviricota</taxon>
        <taxon>Prepoliviricotina</taxon>
        <taxon>Tectiliviricetes</taxon>
        <taxon>Kalamavirales</taxon>
        <taxon>Tectiviridae</taxon>
        <taxon>Betatectivirus</taxon>
        <taxon>Betatectivirus AP50</taxon>
    </lineage>
</organism>
<keyword evidence="2" id="KW-1185">Reference proteome</keyword>
<sequence length="45" mass="5255">MRDKVLDLIIELSKSTKQVVAKDFIINELYKIAKEDESKEKETSK</sequence>
<dbReference type="RefSeq" id="YP_002302519.1">
    <property type="nucleotide sequence ID" value="NC_011523.1"/>
</dbReference>
<accession>B6RT39</accession>
<name>B6RT39_9VIRU</name>
<proteinExistence type="predicted"/>